<evidence type="ECO:0000313" key="8">
    <source>
        <dbReference type="WBParaSite" id="jg3298"/>
    </source>
</evidence>
<protein>
    <recommendedName>
        <fullName evidence="5">oxaloacetate tautomerase</fullName>
        <ecNumber evidence="5">5.3.2.2</ecNumber>
    </recommendedName>
    <alternativeName>
        <fullName evidence="3">Fumarylacetoacetate hydrolase domain-containing protein 1</fullName>
    </alternativeName>
</protein>
<dbReference type="PANTHER" id="PTHR11820:SF7">
    <property type="entry name" value="ACYLPYRUVASE FAHD1, MITOCHONDRIAL"/>
    <property type="match status" value="1"/>
</dbReference>
<dbReference type="PANTHER" id="PTHR11820">
    <property type="entry name" value="ACYLPYRUVASE"/>
    <property type="match status" value="1"/>
</dbReference>
<keyword evidence="7" id="KW-1185">Reference proteome</keyword>
<sequence>MSQLKNFRSLGKKIVCIGRNYREHAAELNNPVPSKPLLFSKTTNSYLAEGEGKIQTPFGCKNLHFEVELGVIISKRAKQISQDNAFDYIGGYTIALDMTARDWQDELKKQGHPWFISKSYDSSCPVGEFVSKEKIKQQGMTSDMIFSIPVMLEYITKFVTLEVGDLVLTGTPAGVGPCKSGDKLDIGITDVTSAQFEVE</sequence>
<dbReference type="Proteomes" id="UP000887574">
    <property type="component" value="Unplaced"/>
</dbReference>
<evidence type="ECO:0000256" key="1">
    <source>
        <dbReference type="ARBA" id="ARBA00010211"/>
    </source>
</evidence>
<dbReference type="GO" id="GO:0050163">
    <property type="term" value="F:oxaloacetate tautomerase activity"/>
    <property type="evidence" value="ECO:0007669"/>
    <property type="project" value="UniProtKB-EC"/>
</dbReference>
<proteinExistence type="inferred from homology"/>
<dbReference type="Pfam" id="PF01557">
    <property type="entry name" value="FAA_hydrolase"/>
    <property type="match status" value="1"/>
</dbReference>
<comment type="catalytic activity">
    <reaction evidence="4">
        <text>oxaloacetate = enol-oxaloacetate</text>
        <dbReference type="Rhea" id="RHEA:16021"/>
        <dbReference type="ChEBI" id="CHEBI:16452"/>
        <dbReference type="ChEBI" id="CHEBI:17479"/>
        <dbReference type="EC" id="5.3.2.2"/>
    </reaction>
    <physiologicalReaction direction="right-to-left" evidence="4">
        <dbReference type="Rhea" id="RHEA:16023"/>
    </physiologicalReaction>
</comment>
<evidence type="ECO:0000256" key="4">
    <source>
        <dbReference type="ARBA" id="ARBA00044911"/>
    </source>
</evidence>
<dbReference type="EC" id="5.3.2.2" evidence="5"/>
<dbReference type="GO" id="GO:0046872">
    <property type="term" value="F:metal ion binding"/>
    <property type="evidence" value="ECO:0007669"/>
    <property type="project" value="UniProtKB-KW"/>
</dbReference>
<dbReference type="AlphaFoldDB" id="A0A915E6B6"/>
<organism evidence="7 8">
    <name type="scientific">Ditylenchus dipsaci</name>
    <dbReference type="NCBI Taxonomy" id="166011"/>
    <lineage>
        <taxon>Eukaryota</taxon>
        <taxon>Metazoa</taxon>
        <taxon>Ecdysozoa</taxon>
        <taxon>Nematoda</taxon>
        <taxon>Chromadorea</taxon>
        <taxon>Rhabditida</taxon>
        <taxon>Tylenchina</taxon>
        <taxon>Tylenchomorpha</taxon>
        <taxon>Sphaerularioidea</taxon>
        <taxon>Anguinidae</taxon>
        <taxon>Anguininae</taxon>
        <taxon>Ditylenchus</taxon>
    </lineage>
</organism>
<name>A0A915E6B6_9BILA</name>
<dbReference type="GO" id="GO:0005739">
    <property type="term" value="C:mitochondrion"/>
    <property type="evidence" value="ECO:0007669"/>
    <property type="project" value="TreeGrafter"/>
</dbReference>
<dbReference type="InterPro" id="IPR036663">
    <property type="entry name" value="Fumarylacetoacetase_C_sf"/>
</dbReference>
<evidence type="ECO:0000256" key="2">
    <source>
        <dbReference type="ARBA" id="ARBA00022723"/>
    </source>
</evidence>
<dbReference type="SUPFAM" id="SSF56529">
    <property type="entry name" value="FAH"/>
    <property type="match status" value="1"/>
</dbReference>
<dbReference type="GO" id="GO:0018773">
    <property type="term" value="F:acetylpyruvate hydrolase activity"/>
    <property type="evidence" value="ECO:0007669"/>
    <property type="project" value="TreeGrafter"/>
</dbReference>
<evidence type="ECO:0000256" key="5">
    <source>
        <dbReference type="ARBA" id="ARBA00044973"/>
    </source>
</evidence>
<keyword evidence="2" id="KW-0479">Metal-binding</keyword>
<dbReference type="InterPro" id="IPR011234">
    <property type="entry name" value="Fumarylacetoacetase-like_C"/>
</dbReference>
<feature type="domain" description="Fumarylacetoacetase-like C-terminal" evidence="6">
    <location>
        <begin position="13"/>
        <end position="134"/>
    </location>
</feature>
<evidence type="ECO:0000256" key="3">
    <source>
        <dbReference type="ARBA" id="ARBA00042340"/>
    </source>
</evidence>
<dbReference type="WBParaSite" id="jg3298">
    <property type="protein sequence ID" value="jg3298"/>
    <property type="gene ID" value="jg3298"/>
</dbReference>
<reference evidence="8" key="1">
    <citation type="submission" date="2022-11" db="UniProtKB">
        <authorList>
            <consortium name="WormBaseParasite"/>
        </authorList>
    </citation>
    <scope>IDENTIFICATION</scope>
</reference>
<dbReference type="Gene3D" id="3.90.850.10">
    <property type="entry name" value="Fumarylacetoacetase-like, C-terminal domain"/>
    <property type="match status" value="1"/>
</dbReference>
<comment type="similarity">
    <text evidence="1">Belongs to the FAH family.</text>
</comment>
<evidence type="ECO:0000313" key="7">
    <source>
        <dbReference type="Proteomes" id="UP000887574"/>
    </source>
</evidence>
<evidence type="ECO:0000259" key="6">
    <source>
        <dbReference type="Pfam" id="PF01557"/>
    </source>
</evidence>
<accession>A0A915E6B6</accession>